<reference evidence="2 3" key="1">
    <citation type="submission" date="2024-02" db="EMBL/GenBank/DDBJ databases">
        <title>De novo assembly and annotation of 12 fungi associated with fruit tree decline syndrome in Ontario, Canada.</title>
        <authorList>
            <person name="Sulman M."/>
            <person name="Ellouze W."/>
            <person name="Ilyukhin E."/>
        </authorList>
    </citation>
    <scope>NUCLEOTIDE SEQUENCE [LARGE SCALE GENOMIC DNA]</scope>
    <source>
        <strain evidence="2 3">M97-236</strain>
    </source>
</reference>
<dbReference type="Gene3D" id="2.30.60.10">
    <property type="entry name" value="Cyanovirin-N"/>
    <property type="match status" value="1"/>
</dbReference>
<dbReference type="SUPFAM" id="SSF51322">
    <property type="entry name" value="Cyanovirin-N"/>
    <property type="match status" value="1"/>
</dbReference>
<evidence type="ECO:0000313" key="3">
    <source>
        <dbReference type="Proteomes" id="UP001521222"/>
    </source>
</evidence>
<comment type="caution">
    <text evidence="2">The sequence shown here is derived from an EMBL/GenBank/DDBJ whole genome shotgun (WGS) entry which is preliminary data.</text>
</comment>
<dbReference type="Pfam" id="PF08881">
    <property type="entry name" value="CVNH"/>
    <property type="match status" value="1"/>
</dbReference>
<organism evidence="2 3">
    <name type="scientific">Nothophoma quercina</name>
    <dbReference type="NCBI Taxonomy" id="749835"/>
    <lineage>
        <taxon>Eukaryota</taxon>
        <taxon>Fungi</taxon>
        <taxon>Dikarya</taxon>
        <taxon>Ascomycota</taxon>
        <taxon>Pezizomycotina</taxon>
        <taxon>Dothideomycetes</taxon>
        <taxon>Pleosporomycetidae</taxon>
        <taxon>Pleosporales</taxon>
        <taxon>Pleosporineae</taxon>
        <taxon>Didymellaceae</taxon>
        <taxon>Nothophoma</taxon>
    </lineage>
</organism>
<dbReference type="Proteomes" id="UP001521222">
    <property type="component" value="Unassembled WGS sequence"/>
</dbReference>
<evidence type="ECO:0000313" key="2">
    <source>
        <dbReference type="EMBL" id="KAL1604672.1"/>
    </source>
</evidence>
<dbReference type="InterPro" id="IPR036673">
    <property type="entry name" value="Cyanovirin-N_sf"/>
</dbReference>
<evidence type="ECO:0000259" key="1">
    <source>
        <dbReference type="Pfam" id="PF08881"/>
    </source>
</evidence>
<gene>
    <name evidence="2" type="ORF">SLS59_003867</name>
</gene>
<protein>
    <recommendedName>
        <fullName evidence="1">Cyanovirin-N domain-containing protein</fullName>
    </recommendedName>
</protein>
<proteinExistence type="predicted"/>
<name>A0ABR3RJY2_9PLEO</name>
<sequence>MGYVDSCRNISLKKEGDHLWLSAECRKKNGEYRTSQIDLNLCIGPESGGGPGLEALNGWKVVTLTGGGGKGNYNEYRNWELRDDNRKFWAEGELRPGLKGVLPWNWFADSEWGWKEFPLDEHLNNMDGTLKFWAKKYESMFSSEVMQALEIINKVAEGIEKSKKSPLEQAVDEYCELMMDEKLRELGWEEKEREWLKGVGAEGDWIVRYGS</sequence>
<keyword evidence="3" id="KW-1185">Reference proteome</keyword>
<feature type="domain" description="Cyanovirin-N" evidence="1">
    <location>
        <begin position="3"/>
        <end position="131"/>
    </location>
</feature>
<accession>A0ABR3RJY2</accession>
<dbReference type="EMBL" id="JAKIXB020000010">
    <property type="protein sequence ID" value="KAL1604672.1"/>
    <property type="molecule type" value="Genomic_DNA"/>
</dbReference>
<dbReference type="InterPro" id="IPR011058">
    <property type="entry name" value="Cyanovirin-N"/>
</dbReference>